<dbReference type="Pfam" id="PF25553">
    <property type="entry name" value="BTB-POZ_ANK-like"/>
    <property type="match status" value="1"/>
</dbReference>
<comment type="pathway">
    <text evidence="2">Protein modification; protein ubiquitination.</text>
</comment>
<evidence type="ECO:0000256" key="1">
    <source>
        <dbReference type="ARBA" id="ARBA00002668"/>
    </source>
</evidence>
<dbReference type="PANTHER" id="PTHR31060">
    <property type="entry name" value="OSJNBA0011J08.25 PROTEIN-RELATED"/>
    <property type="match status" value="1"/>
</dbReference>
<evidence type="ECO:0000259" key="5">
    <source>
        <dbReference type="PROSITE" id="PS50097"/>
    </source>
</evidence>
<evidence type="ECO:0000256" key="2">
    <source>
        <dbReference type="ARBA" id="ARBA00004906"/>
    </source>
</evidence>
<protein>
    <submittedName>
        <fullName evidence="6">BTB/POZ domain-containing protein-like protein</fullName>
    </submittedName>
</protein>
<feature type="region of interest" description="Disordered" evidence="4">
    <location>
        <begin position="112"/>
        <end position="140"/>
    </location>
</feature>
<feature type="compositionally biased region" description="Polar residues" evidence="4">
    <location>
        <begin position="1"/>
        <end position="15"/>
    </location>
</feature>
<evidence type="ECO:0000313" key="6">
    <source>
        <dbReference type="EMBL" id="KAL1569099.1"/>
    </source>
</evidence>
<evidence type="ECO:0000256" key="3">
    <source>
        <dbReference type="ARBA" id="ARBA00022786"/>
    </source>
</evidence>
<dbReference type="PANTHER" id="PTHR31060:SF3">
    <property type="entry name" value="OS04G0579700 PROTEIN"/>
    <property type="match status" value="1"/>
</dbReference>
<dbReference type="AlphaFoldDB" id="A0ABD1IMY6"/>
<keyword evidence="3" id="KW-0833">Ubl conjugation pathway</keyword>
<dbReference type="InterPro" id="IPR058039">
    <property type="entry name" value="At3g05675-like_ankyrin"/>
</dbReference>
<dbReference type="InterPro" id="IPR011333">
    <property type="entry name" value="SKP1/BTB/POZ_sf"/>
</dbReference>
<dbReference type="Gene3D" id="3.30.710.10">
    <property type="entry name" value="Potassium Channel Kv1.1, Chain A"/>
    <property type="match status" value="1"/>
</dbReference>
<evidence type="ECO:0000313" key="7">
    <source>
        <dbReference type="Proteomes" id="UP001567538"/>
    </source>
</evidence>
<accession>A0ABD1IMY6</accession>
<name>A0ABD1IMY6_SALDI</name>
<comment type="function">
    <text evidence="1">May act as a substrate-specific adapter of an E3 ubiquitin-protein ligase complex (CUL3-RBX1-BTB) which mediates the ubiquitination and subsequent proteasomal degradation of target proteins.</text>
</comment>
<feature type="region of interest" description="Disordered" evidence="4">
    <location>
        <begin position="1"/>
        <end position="20"/>
    </location>
</feature>
<organism evidence="6 7">
    <name type="scientific">Salvia divinorum</name>
    <name type="common">Maria pastora</name>
    <name type="synonym">Diviner's sage</name>
    <dbReference type="NCBI Taxonomy" id="28513"/>
    <lineage>
        <taxon>Eukaryota</taxon>
        <taxon>Viridiplantae</taxon>
        <taxon>Streptophyta</taxon>
        <taxon>Embryophyta</taxon>
        <taxon>Tracheophyta</taxon>
        <taxon>Spermatophyta</taxon>
        <taxon>Magnoliopsida</taxon>
        <taxon>eudicotyledons</taxon>
        <taxon>Gunneridae</taxon>
        <taxon>Pentapetalae</taxon>
        <taxon>asterids</taxon>
        <taxon>lamiids</taxon>
        <taxon>Lamiales</taxon>
        <taxon>Lamiaceae</taxon>
        <taxon>Nepetoideae</taxon>
        <taxon>Mentheae</taxon>
        <taxon>Salviinae</taxon>
        <taxon>Salvia</taxon>
        <taxon>Salvia subgen. Calosphace</taxon>
    </lineage>
</organism>
<gene>
    <name evidence="6" type="ORF">AAHA92_00618</name>
</gene>
<dbReference type="Proteomes" id="UP001567538">
    <property type="component" value="Unassembled WGS sequence"/>
</dbReference>
<comment type="caution">
    <text evidence="6">The sequence shown here is derived from an EMBL/GenBank/DDBJ whole genome shotgun (WGS) entry which is preliminary data.</text>
</comment>
<keyword evidence="7" id="KW-1185">Reference proteome</keyword>
<evidence type="ECO:0000256" key="4">
    <source>
        <dbReference type="SAM" id="MobiDB-lite"/>
    </source>
</evidence>
<dbReference type="InterPro" id="IPR038920">
    <property type="entry name" value="At3g05675-like"/>
</dbReference>
<reference evidence="6 7" key="1">
    <citation type="submission" date="2024-06" db="EMBL/GenBank/DDBJ databases">
        <title>A chromosome level genome sequence of Diviner's sage (Salvia divinorum).</title>
        <authorList>
            <person name="Ford S.A."/>
            <person name="Ro D.-K."/>
            <person name="Ness R.W."/>
            <person name="Phillips M.A."/>
        </authorList>
    </citation>
    <scope>NUCLEOTIDE SEQUENCE [LARGE SCALE GENOMIC DNA]</scope>
    <source>
        <strain evidence="6">SAF-2024a</strain>
        <tissue evidence="6">Leaf</tissue>
    </source>
</reference>
<dbReference type="InterPro" id="IPR000210">
    <property type="entry name" value="BTB/POZ_dom"/>
</dbReference>
<dbReference type="EMBL" id="JBEAFC010000001">
    <property type="protein sequence ID" value="KAL1569099.1"/>
    <property type="molecule type" value="Genomic_DNA"/>
</dbReference>
<proteinExistence type="predicted"/>
<sequence length="525" mass="58759">MAGTSTHLNSHSHSQIVKIKRRRCRETTITSTIDPTPSAAANHLQFDPHIAISPDTNPPQIHPAMGPYGGDTFPSSLSKFNSALTAGLLNPMSPPPPPDKTRSSPTLFEMMANEPDSLPRPPPPAAFENGSAALKNQQGPRLAANVDKQALMQQRLLDLLASRSPGNQFNDAASSDVVLTLSSKDGVSVSIRVHRQILVVHSRFFALKLNESWVKQQGSWVPYNVEIADCDDIEVYIETLRLMYSKDLRRKLMKEDVQRVLGILRVSVAIGFDAGVLSCLEYLEAAPWAEDEEEKVASLLSELQLEGVGAGEVLKRVSLDAATGLDDGKNSEEVLLKLLQAAHGDMQDIGQIARQADNLHWLLDIMIDRQIAENFLMTWASQSELSEAHPKVPPIHRYEVSRVTARLFVGIGKRELLASKEARCMLLKTWLVPFYEDFRWMGRASRGLDRHSIEDGLSNTISTLPMALQQEIFVSWFNRFLNGADDCPNIQRGFEVWWRRAFVRRRGEDERPHQMRIISDTMENS</sequence>
<dbReference type="SUPFAM" id="SSF54695">
    <property type="entry name" value="POZ domain"/>
    <property type="match status" value="1"/>
</dbReference>
<dbReference type="PROSITE" id="PS50097">
    <property type="entry name" value="BTB"/>
    <property type="match status" value="1"/>
</dbReference>
<feature type="domain" description="BTB" evidence="5">
    <location>
        <begin position="175"/>
        <end position="252"/>
    </location>
</feature>